<dbReference type="PROSITE" id="PS00122">
    <property type="entry name" value="CARBOXYLESTERASE_B_1"/>
    <property type="match status" value="1"/>
</dbReference>
<evidence type="ECO:0000256" key="2">
    <source>
        <dbReference type="ARBA" id="ARBA00010515"/>
    </source>
</evidence>
<evidence type="ECO:0000256" key="7">
    <source>
        <dbReference type="RuleBase" id="RU361235"/>
    </source>
</evidence>
<evidence type="ECO:0000256" key="6">
    <source>
        <dbReference type="ARBA" id="ARBA00023180"/>
    </source>
</evidence>
<dbReference type="GO" id="GO:0052689">
    <property type="term" value="F:carboxylic ester hydrolase activity"/>
    <property type="evidence" value="ECO:0007669"/>
    <property type="project" value="UniProtKB-KW"/>
</dbReference>
<organism evidence="9">
    <name type="scientific">Ectropis obliqua</name>
    <name type="common">Tea geometrid moth</name>
    <dbReference type="NCBI Taxonomy" id="248899"/>
    <lineage>
        <taxon>Eukaryota</taxon>
        <taxon>Metazoa</taxon>
        <taxon>Ecdysozoa</taxon>
        <taxon>Arthropoda</taxon>
        <taxon>Hexapoda</taxon>
        <taxon>Insecta</taxon>
        <taxon>Pterygota</taxon>
        <taxon>Neoptera</taxon>
        <taxon>Endopterygota</taxon>
        <taxon>Lepidoptera</taxon>
        <taxon>Glossata</taxon>
        <taxon>Ditrysia</taxon>
        <taxon>Geometroidea</taxon>
        <taxon>Geometridae</taxon>
        <taxon>Ennominae</taxon>
        <taxon>Ectropis</taxon>
    </lineage>
</organism>
<comment type="similarity">
    <text evidence="2">Belongs to the 'GDXG' lipolytic enzyme family.</text>
</comment>
<reference evidence="9" key="1">
    <citation type="submission" date="2016-04" db="EMBL/GenBank/DDBJ databases">
        <title>Molecular identification and expression profiling of carboxylesterase genes associated with odorant degradation in the tea geometrid, Ectropis obliqua Prout.</title>
        <authorList>
            <person name="Mao T.-F."/>
            <person name="Zhang Y.-X."/>
            <person name="Wu J.-J."/>
            <person name="Sun L."/>
        </authorList>
    </citation>
    <scope>NUCLEOTIDE SEQUENCE</scope>
</reference>
<dbReference type="PROSITE" id="PS01173">
    <property type="entry name" value="LIPASE_GDXG_HIS"/>
    <property type="match status" value="1"/>
</dbReference>
<dbReference type="InterPro" id="IPR002168">
    <property type="entry name" value="Lipase_GDXG_HIS_AS"/>
</dbReference>
<keyword evidence="4 7" id="KW-0378">Hydrolase</keyword>
<dbReference type="InterPro" id="IPR002018">
    <property type="entry name" value="CarbesteraseB"/>
</dbReference>
<dbReference type="InterPro" id="IPR029058">
    <property type="entry name" value="AB_hydrolase_fold"/>
</dbReference>
<accession>A0A2U3T8L1</accession>
<dbReference type="PANTHER" id="PTHR43142">
    <property type="entry name" value="CARBOXYLIC ESTER HYDROLASE"/>
    <property type="match status" value="1"/>
</dbReference>
<evidence type="ECO:0000256" key="1">
    <source>
        <dbReference type="ARBA" id="ARBA00005964"/>
    </source>
</evidence>
<sequence length="567" mass="63570">MFRRLINNSKLKKYTLKRRSLLLFTNLMMEGPVVTVRQGKLLGAVETTAAGGRFYSFKGIPYGAPPVGDLRFKAPRPARAWAGVRDARAHGPACPQYDMTTMTLSDGAEDCLHLNVYTENLSGRAPVMVFIHGGAFMSGSGDSAQYGAERLVPRGAVLLTLNYRLEALGFLALHTPEVPGNAGLKDQVLALKWVKDNIQQFGGDPNNVTIFGESAGAVSVTYHMLSPLSRGLFHRAIVQSGTCLSDWAVASEPRDRAFRIAKVLGKDVQDTDELLKFLQSVPATKLIKMTFKTATDDEKRRSLPMHFIPTIEKEFPGVEAFITKHPIDLLLASEVSKVPLMIGYNSAEGLLTYEAMLRKTNFLNANPSYLVPRDMARKLTEKQMNEFGKRIIEFYTNNKGFSVETANGLVDMLTDVHFAYHTHRFAYFYSKCNVPVYMYRFEYETELNLIKNLLGVSEMEGACHADELFYLFSGVLNRDVFEEHGEKLKPIVDGLTKLWTDFARTGNPTPRVDNSGLEWRQYTTARQEYLALAQPPAMRDHADQHRVQFWNGLHKDAGLPHMAHSSL</sequence>
<proteinExistence type="evidence at transcript level"/>
<evidence type="ECO:0000256" key="5">
    <source>
        <dbReference type="ARBA" id="ARBA00023157"/>
    </source>
</evidence>
<keyword evidence="3" id="KW-0719">Serine esterase</keyword>
<dbReference type="SUPFAM" id="SSF53474">
    <property type="entry name" value="alpha/beta-Hydrolases"/>
    <property type="match status" value="1"/>
</dbReference>
<evidence type="ECO:0000256" key="4">
    <source>
        <dbReference type="ARBA" id="ARBA00022801"/>
    </source>
</evidence>
<dbReference type="AlphaFoldDB" id="A0A2U3T8L1"/>
<feature type="domain" description="Carboxylesterase type B" evidence="8">
    <location>
        <begin position="32"/>
        <end position="550"/>
    </location>
</feature>
<keyword evidence="5" id="KW-1015">Disulfide bond</keyword>
<protein>
    <recommendedName>
        <fullName evidence="7">Carboxylic ester hydrolase</fullName>
        <ecNumber evidence="7">3.1.1.-</ecNumber>
    </recommendedName>
</protein>
<dbReference type="EMBL" id="KX015866">
    <property type="protein sequence ID" value="ARM65395.1"/>
    <property type="molecule type" value="mRNA"/>
</dbReference>
<dbReference type="Pfam" id="PF00135">
    <property type="entry name" value="COesterase"/>
    <property type="match status" value="1"/>
</dbReference>
<evidence type="ECO:0000313" key="9">
    <source>
        <dbReference type="EMBL" id="ARM65395.1"/>
    </source>
</evidence>
<evidence type="ECO:0000259" key="8">
    <source>
        <dbReference type="Pfam" id="PF00135"/>
    </source>
</evidence>
<dbReference type="InterPro" id="IPR019826">
    <property type="entry name" value="Carboxylesterase_B_AS"/>
</dbReference>
<dbReference type="PANTHER" id="PTHR43142:SF1">
    <property type="entry name" value="CARBOXYLIC ESTER HYDROLASE"/>
    <property type="match status" value="1"/>
</dbReference>
<comment type="similarity">
    <text evidence="1 7">Belongs to the type-B carboxylesterase/lipase family.</text>
</comment>
<dbReference type="EC" id="3.1.1.-" evidence="7"/>
<dbReference type="Gene3D" id="3.40.50.1820">
    <property type="entry name" value="alpha/beta hydrolase"/>
    <property type="match status" value="1"/>
</dbReference>
<dbReference type="CDD" id="cd00312">
    <property type="entry name" value="Esterase_lipase"/>
    <property type="match status" value="1"/>
</dbReference>
<evidence type="ECO:0000256" key="3">
    <source>
        <dbReference type="ARBA" id="ARBA00022487"/>
    </source>
</evidence>
<name>A0A2U3T8L1_ECTOB</name>
<keyword evidence="6" id="KW-0325">Glycoprotein</keyword>